<keyword evidence="2 4" id="KW-0378">Hydrolase</keyword>
<reference evidence="4" key="1">
    <citation type="submission" date="2021-08" db="EMBL/GenBank/DDBJ databases">
        <title>Hoeflea bacterium WL0058 sp. nov., isolated from the sediment.</title>
        <authorList>
            <person name="Wang L."/>
            <person name="Zhang D."/>
        </authorList>
    </citation>
    <scope>NUCLEOTIDE SEQUENCE</scope>
    <source>
        <strain evidence="4">WL0058</strain>
    </source>
</reference>
<dbReference type="NCBIfam" id="TIGR00369">
    <property type="entry name" value="unchar_dom_1"/>
    <property type="match status" value="1"/>
</dbReference>
<dbReference type="Gene3D" id="3.10.129.10">
    <property type="entry name" value="Hotdog Thioesterase"/>
    <property type="match status" value="1"/>
</dbReference>
<dbReference type="InterPro" id="IPR029069">
    <property type="entry name" value="HotDog_dom_sf"/>
</dbReference>
<dbReference type="Pfam" id="PF03061">
    <property type="entry name" value="4HBT"/>
    <property type="match status" value="1"/>
</dbReference>
<dbReference type="EMBL" id="JAICBX010000001">
    <property type="protein sequence ID" value="MBW8636893.1"/>
    <property type="molecule type" value="Genomic_DNA"/>
</dbReference>
<dbReference type="PANTHER" id="PTHR42856:SF1">
    <property type="entry name" value="ACYL-COENZYME A THIOESTERASE PAAI"/>
    <property type="match status" value="1"/>
</dbReference>
<dbReference type="FunFam" id="3.10.129.10:FF:000022">
    <property type="entry name" value="Phenylacetic acid degradation protein"/>
    <property type="match status" value="1"/>
</dbReference>
<evidence type="ECO:0000256" key="1">
    <source>
        <dbReference type="ARBA" id="ARBA00008324"/>
    </source>
</evidence>
<dbReference type="RefSeq" id="WP_220227537.1">
    <property type="nucleotide sequence ID" value="NZ_JAICBX010000001.1"/>
</dbReference>
<comment type="similarity">
    <text evidence="1">Belongs to the thioesterase PaaI family.</text>
</comment>
<feature type="domain" description="Thioesterase" evidence="3">
    <location>
        <begin position="61"/>
        <end position="134"/>
    </location>
</feature>
<dbReference type="InterPro" id="IPR052723">
    <property type="entry name" value="Acyl-CoA_thioesterase_PaaI"/>
</dbReference>
<organism evidence="4 5">
    <name type="scientific">Flavimaribacter sediminis</name>
    <dbReference type="NCBI Taxonomy" id="2865987"/>
    <lineage>
        <taxon>Bacteria</taxon>
        <taxon>Pseudomonadati</taxon>
        <taxon>Pseudomonadota</taxon>
        <taxon>Alphaproteobacteria</taxon>
        <taxon>Hyphomicrobiales</taxon>
        <taxon>Rhizobiaceae</taxon>
        <taxon>Flavimaribacter</taxon>
    </lineage>
</organism>
<dbReference type="NCBIfam" id="TIGR02286">
    <property type="entry name" value="PaaD"/>
    <property type="match status" value="1"/>
</dbReference>
<proteinExistence type="inferred from homology"/>
<dbReference type="EC" id="3.1.2.-" evidence="4"/>
<keyword evidence="5" id="KW-1185">Reference proteome</keyword>
<sequence length="153" mass="16688">MSNDSAQKLASAEDLAKASAEAMWREDRASQHMGMEIIDIGPGRATLRMPVQDHMVNGLDICHGGFVFTLADSTFAFACNSYNQHTVAQHCAVSFLQPARRGEMLTAVASEVHRTTRSGIYDIRVTRDDGTVVAEFRGHSRTIKGTHVPVAAE</sequence>
<dbReference type="CDD" id="cd03443">
    <property type="entry name" value="PaaI_thioesterase"/>
    <property type="match status" value="1"/>
</dbReference>
<dbReference type="Proteomes" id="UP001196509">
    <property type="component" value="Unassembled WGS sequence"/>
</dbReference>
<dbReference type="InterPro" id="IPR011973">
    <property type="entry name" value="PaaD"/>
</dbReference>
<gene>
    <name evidence="4" type="primary">paaI</name>
    <name evidence="4" type="ORF">K1W69_06810</name>
</gene>
<dbReference type="SUPFAM" id="SSF54637">
    <property type="entry name" value="Thioesterase/thiol ester dehydrase-isomerase"/>
    <property type="match status" value="1"/>
</dbReference>
<evidence type="ECO:0000313" key="4">
    <source>
        <dbReference type="EMBL" id="MBW8636893.1"/>
    </source>
</evidence>
<dbReference type="PANTHER" id="PTHR42856">
    <property type="entry name" value="ACYL-COENZYME A THIOESTERASE PAAI"/>
    <property type="match status" value="1"/>
</dbReference>
<evidence type="ECO:0000313" key="5">
    <source>
        <dbReference type="Proteomes" id="UP001196509"/>
    </source>
</evidence>
<dbReference type="InterPro" id="IPR006683">
    <property type="entry name" value="Thioestr_dom"/>
</dbReference>
<comment type="caution">
    <text evidence="4">The sequence shown here is derived from an EMBL/GenBank/DDBJ whole genome shotgun (WGS) entry which is preliminary data.</text>
</comment>
<evidence type="ECO:0000256" key="2">
    <source>
        <dbReference type="ARBA" id="ARBA00022801"/>
    </source>
</evidence>
<name>A0AAE3D0N8_9HYPH</name>
<dbReference type="GO" id="GO:0016289">
    <property type="term" value="F:acyl-CoA hydrolase activity"/>
    <property type="evidence" value="ECO:0007669"/>
    <property type="project" value="UniProtKB-ARBA"/>
</dbReference>
<protein>
    <submittedName>
        <fullName evidence="4">Hydroxyphenylacetyl-CoA thioesterase PaaI</fullName>
        <ecNumber evidence="4">3.1.2.-</ecNumber>
    </submittedName>
</protein>
<accession>A0AAE3D0N8</accession>
<dbReference type="AlphaFoldDB" id="A0AAE3D0N8"/>
<dbReference type="InterPro" id="IPR003736">
    <property type="entry name" value="PAAI_dom"/>
</dbReference>
<evidence type="ECO:0000259" key="3">
    <source>
        <dbReference type="Pfam" id="PF03061"/>
    </source>
</evidence>